<dbReference type="Proteomes" id="UP000826540">
    <property type="component" value="Chromosome"/>
</dbReference>
<feature type="transmembrane region" description="Helical" evidence="1">
    <location>
        <begin position="192"/>
        <end position="219"/>
    </location>
</feature>
<name>A0ABX8X217_9CYAN</name>
<reference evidence="2 3" key="1">
    <citation type="journal article" date="2022" name="J. Am. Chem. Soc.">
        <title>Biosynthesis of Guanitoxin Enables Global Environmental Detection in Freshwater Cyanobacteria.</title>
        <authorList>
            <person name="Lima S.T."/>
            <person name="Fallon T.R."/>
            <person name="Cordoza J.L."/>
            <person name="Chekan J.R."/>
            <person name="Delbaje E."/>
            <person name="Hopiavuori A.R."/>
            <person name="Alvarenga D.O."/>
            <person name="Wood S.M."/>
            <person name="Luhavaya H."/>
            <person name="Baumgartner J.T."/>
            <person name="Dorr F.A."/>
            <person name="Etchegaray A."/>
            <person name="Pinto E."/>
            <person name="McKinnie S.M.K."/>
            <person name="Fiore M.F."/>
            <person name="Moore B.S."/>
        </authorList>
    </citation>
    <scope>NUCLEOTIDE SEQUENCE [LARGE SCALE GENOMIC DNA]</scope>
    <source>
        <strain evidence="2 3">ITEP-024</strain>
    </source>
</reference>
<keyword evidence="1" id="KW-0812">Transmembrane</keyword>
<keyword evidence="1" id="KW-1133">Transmembrane helix</keyword>
<keyword evidence="3" id="KW-1185">Reference proteome</keyword>
<keyword evidence="1" id="KW-0472">Membrane</keyword>
<gene>
    <name evidence="2" type="ORF">K2F26_04975</name>
</gene>
<protein>
    <submittedName>
        <fullName evidence="2">DUF975 domain-containing protein</fullName>
    </submittedName>
</protein>
<evidence type="ECO:0000313" key="3">
    <source>
        <dbReference type="Proteomes" id="UP000826540"/>
    </source>
</evidence>
<proteinExistence type="predicted"/>
<accession>A0ABX8X217</accession>
<feature type="transmembrane region" description="Helical" evidence="1">
    <location>
        <begin position="136"/>
        <end position="156"/>
    </location>
</feature>
<feature type="transmembrane region" description="Helical" evidence="1">
    <location>
        <begin position="34"/>
        <end position="53"/>
    </location>
</feature>
<sequence length="282" mass="31014">MSDNLGYTSNAEPLSIGNVVSAGVRLYRSHLKEYFLLALKAYLWVLIPVYGWAKFYALSALIGRLAFGDLVNQPESVHSGERFVNSRLWKFFGTLILMFFIGVGIGIGFLIVGSLLLGIVAAVLGVQNGNISNIGIFVLIAILVSVVGIVGTVWLGTRFYVVDLPLAIEENVDATSTIQRSWELTKGYVGRIFIISFVALLITLPLQILIQIITTVIQLIFTTLLADGSPVFSLIFIVLFLGIIISSNAAILPFLQTVKAVIYYDLRSRREGLGLELRDREI</sequence>
<feature type="transmembrane region" description="Helical" evidence="1">
    <location>
        <begin position="231"/>
        <end position="255"/>
    </location>
</feature>
<evidence type="ECO:0000256" key="1">
    <source>
        <dbReference type="SAM" id="Phobius"/>
    </source>
</evidence>
<organism evidence="2 3">
    <name type="scientific">Sphaerospermopsis torques-reginae ITEP-024</name>
    <dbReference type="NCBI Taxonomy" id="984208"/>
    <lineage>
        <taxon>Bacteria</taxon>
        <taxon>Bacillati</taxon>
        <taxon>Cyanobacteriota</taxon>
        <taxon>Cyanophyceae</taxon>
        <taxon>Nostocales</taxon>
        <taxon>Aphanizomenonaceae</taxon>
        <taxon>Sphaerospermopsis</taxon>
        <taxon>Sphaerospermopsis torques-reginae</taxon>
    </lineage>
</organism>
<evidence type="ECO:0000313" key="2">
    <source>
        <dbReference type="EMBL" id="QYX32727.1"/>
    </source>
</evidence>
<feature type="transmembrane region" description="Helical" evidence="1">
    <location>
        <begin position="91"/>
        <end position="124"/>
    </location>
</feature>
<dbReference type="RefSeq" id="WP_220610585.1">
    <property type="nucleotide sequence ID" value="NZ_CP080598.1"/>
</dbReference>
<dbReference type="EMBL" id="CP080598">
    <property type="protein sequence ID" value="QYX32727.1"/>
    <property type="molecule type" value="Genomic_DNA"/>
</dbReference>